<dbReference type="SUPFAM" id="SSF51569">
    <property type="entry name" value="Aldolase"/>
    <property type="match status" value="1"/>
</dbReference>
<dbReference type="Proteomes" id="UP000013167">
    <property type="component" value="Unassembled WGS sequence"/>
</dbReference>
<comment type="pathway">
    <text evidence="1">Amino-acid biosynthesis; L-isoleucine biosynthesis; 2-oxobutanoate from pyruvate: step 1/3.</text>
</comment>
<evidence type="ECO:0000313" key="11">
    <source>
        <dbReference type="EMBL" id="CCH70614.1"/>
    </source>
</evidence>
<keyword evidence="6" id="KW-0100">Branched-chain amino acid biosynthesis</keyword>
<keyword evidence="12" id="KW-1185">Reference proteome</keyword>
<keyword evidence="3" id="KW-0028">Amino-acid biosynthesis</keyword>
<dbReference type="EC" id="2.3.3.21" evidence="8"/>
<sequence>MERPRRDDRRGDKMTDLHVYDTTLRDGAQQEGLNLSVTDKLAIARHLDDLGVGFIEGGWPGANPKDTEFFARAARELDLRNATLAAFGATRRAGGAASTDPLVRALVASQASVVTLVAKSHTGHVERALRTTLAENLEMIRDTVSFLVGEGRRVFLDAEHFFDGYAVDRAYALEALRAGVESGAEVLALCDTNGGMLPSQVADVVHDVVSTLGLADNAESRVGIHCHNDTGCAVANSMAAVDAGARHVQGTVNGYGERTGNADLVTVVANLQLKKGLEVIDGHRLAEATRISHAISEVTNVPPYSRQPYTGASAFAHKAGLHASAIKVDPDLYQHLDPKGVGNDMRMLVSDMAGRASIELKARELGFDLDASDADDSALMQRVLSSVKEKELRGYTFDAADASFELLLRHELDGSLPEFFTVESWRVITDARGEADALSEATVKIVAGDRRHVRTGEGNGPVNALDQALRSALAKAYPEIEHLELVDYKVRILDAAHGTDAVTRVLIETTDGTTTWTTIGVAANILEASWQALIESVTYGLIRAGVPPLT</sequence>
<dbReference type="NCBIfam" id="TIGR00977">
    <property type="entry name" value="citramal_synth"/>
    <property type="match status" value="1"/>
</dbReference>
<dbReference type="HOGENOM" id="CLU_022158_7_0_11"/>
<proteinExistence type="inferred from homology"/>
<evidence type="ECO:0000256" key="7">
    <source>
        <dbReference type="ARBA" id="ARBA00048263"/>
    </source>
</evidence>
<dbReference type="AlphaFoldDB" id="N0E5P6"/>
<dbReference type="SMART" id="SM00917">
    <property type="entry name" value="LeuA_dimer"/>
    <property type="match status" value="1"/>
</dbReference>
<dbReference type="PANTHER" id="PTHR43538">
    <property type="entry name" value="ALPHA-IPM SYNTHASE/HOMOCITRATE SYNTHASE"/>
    <property type="match status" value="1"/>
</dbReference>
<dbReference type="PANTHER" id="PTHR43538:SF1">
    <property type="entry name" value="(R)-CITRAMALATE SYNTHASE"/>
    <property type="match status" value="1"/>
</dbReference>
<evidence type="ECO:0000256" key="9">
    <source>
        <dbReference type="RuleBase" id="RU003523"/>
    </source>
</evidence>
<dbReference type="GO" id="GO:0009097">
    <property type="term" value="P:isoleucine biosynthetic process"/>
    <property type="evidence" value="ECO:0007669"/>
    <property type="project" value="UniProtKB-UniRule"/>
</dbReference>
<dbReference type="STRING" id="1193181.BN10_610025"/>
<organism evidence="11 12">
    <name type="scientific">Phycicoccus elongatus Lp2</name>
    <dbReference type="NCBI Taxonomy" id="1193181"/>
    <lineage>
        <taxon>Bacteria</taxon>
        <taxon>Bacillati</taxon>
        <taxon>Actinomycetota</taxon>
        <taxon>Actinomycetes</taxon>
        <taxon>Micrococcales</taxon>
        <taxon>Intrasporangiaceae</taxon>
        <taxon>Phycicoccus</taxon>
    </lineage>
</organism>
<dbReference type="InterPro" id="IPR005675">
    <property type="entry name" value="Citramal_synthase"/>
</dbReference>
<dbReference type="InterPro" id="IPR000891">
    <property type="entry name" value="PYR_CT"/>
</dbReference>
<dbReference type="Gene3D" id="3.20.20.70">
    <property type="entry name" value="Aldolase class I"/>
    <property type="match status" value="1"/>
</dbReference>
<dbReference type="eggNOG" id="COG0119">
    <property type="taxonomic scope" value="Bacteria"/>
</dbReference>
<comment type="caution">
    <text evidence="11">The sequence shown here is derived from an EMBL/GenBank/DDBJ whole genome shotgun (WGS) entry which is preliminary data.</text>
</comment>
<dbReference type="GO" id="GO:0009098">
    <property type="term" value="P:L-leucine biosynthetic process"/>
    <property type="evidence" value="ECO:0007669"/>
    <property type="project" value="InterPro"/>
</dbReference>
<name>N0E5P6_9MICO</name>
<dbReference type="Pfam" id="PF22617">
    <property type="entry name" value="HCS_D2"/>
    <property type="match status" value="1"/>
</dbReference>
<evidence type="ECO:0000256" key="4">
    <source>
        <dbReference type="ARBA" id="ARBA00022624"/>
    </source>
</evidence>
<dbReference type="GO" id="GO:0003852">
    <property type="term" value="F:2-isopropylmalate synthase activity"/>
    <property type="evidence" value="ECO:0007669"/>
    <property type="project" value="InterPro"/>
</dbReference>
<evidence type="ECO:0000256" key="3">
    <source>
        <dbReference type="ARBA" id="ARBA00022605"/>
    </source>
</evidence>
<evidence type="ECO:0000256" key="1">
    <source>
        <dbReference type="ARBA" id="ARBA00004743"/>
    </source>
</evidence>
<dbReference type="Gene3D" id="3.30.160.270">
    <property type="match status" value="1"/>
</dbReference>
<dbReference type="Pfam" id="PF00682">
    <property type="entry name" value="HMGL-like"/>
    <property type="match status" value="1"/>
</dbReference>
<dbReference type="InterPro" id="IPR054691">
    <property type="entry name" value="LeuA/HCS_post-cat"/>
</dbReference>
<feature type="domain" description="Pyruvate carboxyltransferase" evidence="10">
    <location>
        <begin position="17"/>
        <end position="286"/>
    </location>
</feature>
<dbReference type="InterPro" id="IPR013785">
    <property type="entry name" value="Aldolase_TIM"/>
</dbReference>
<evidence type="ECO:0000256" key="6">
    <source>
        <dbReference type="ARBA" id="ARBA00023304"/>
    </source>
</evidence>
<dbReference type="Pfam" id="PF08502">
    <property type="entry name" value="LeuA_dimer"/>
    <property type="match status" value="1"/>
</dbReference>
<keyword evidence="4" id="KW-0412">Isoleucine biosynthesis</keyword>
<evidence type="ECO:0000313" key="12">
    <source>
        <dbReference type="Proteomes" id="UP000013167"/>
    </source>
</evidence>
<dbReference type="PROSITE" id="PS00815">
    <property type="entry name" value="AIPM_HOMOCIT_SYNTH_1"/>
    <property type="match status" value="1"/>
</dbReference>
<keyword evidence="11" id="KW-0012">Acyltransferase</keyword>
<reference evidence="11 12" key="1">
    <citation type="journal article" date="2013" name="ISME J.">
        <title>A metabolic model for members of the genus Tetrasphaera involved in enhanced biological phosphorus removal.</title>
        <authorList>
            <person name="Kristiansen R."/>
            <person name="Nguyen H.T.T."/>
            <person name="Saunders A.M."/>
            <person name="Nielsen J.L."/>
            <person name="Wimmer R."/>
            <person name="Le V.Q."/>
            <person name="McIlroy S.J."/>
            <person name="Petrovski S."/>
            <person name="Seviour R.J."/>
            <person name="Calteau A."/>
            <person name="Nielsen K.L."/>
            <person name="Nielsen P.H."/>
        </authorList>
    </citation>
    <scope>NUCLEOTIDE SEQUENCE [LARGE SCALE GENOMIC DNA]</scope>
    <source>
        <strain evidence="11 12">Lp2</strain>
    </source>
</reference>
<accession>N0E5P6</accession>
<dbReference type="InterPro" id="IPR036230">
    <property type="entry name" value="LeuA_allosteric_dom_sf"/>
</dbReference>
<dbReference type="EMBL" id="CAIZ01000132">
    <property type="protein sequence ID" value="CCH70614.1"/>
    <property type="molecule type" value="Genomic_DNA"/>
</dbReference>
<evidence type="ECO:0000259" key="10">
    <source>
        <dbReference type="PROSITE" id="PS50991"/>
    </source>
</evidence>
<gene>
    <name evidence="11" type="ORF">BN10_610025</name>
</gene>
<comment type="catalytic activity">
    <reaction evidence="7">
        <text>pyruvate + acetyl-CoA + H2O = (3R)-citramalate + CoA + H(+)</text>
        <dbReference type="Rhea" id="RHEA:19045"/>
        <dbReference type="ChEBI" id="CHEBI:15361"/>
        <dbReference type="ChEBI" id="CHEBI:15377"/>
        <dbReference type="ChEBI" id="CHEBI:15378"/>
        <dbReference type="ChEBI" id="CHEBI:30934"/>
        <dbReference type="ChEBI" id="CHEBI:57287"/>
        <dbReference type="ChEBI" id="CHEBI:57288"/>
        <dbReference type="EC" id="2.3.3.21"/>
    </reaction>
</comment>
<dbReference type="Gene3D" id="1.10.238.260">
    <property type="match status" value="1"/>
</dbReference>
<evidence type="ECO:0000256" key="2">
    <source>
        <dbReference type="ARBA" id="ARBA00006154"/>
    </source>
</evidence>
<dbReference type="SUPFAM" id="SSF110921">
    <property type="entry name" value="2-isopropylmalate synthase LeuA, allosteric (dimerisation) domain"/>
    <property type="match status" value="1"/>
</dbReference>
<keyword evidence="5 9" id="KW-0808">Transferase</keyword>
<dbReference type="PROSITE" id="PS00816">
    <property type="entry name" value="AIPM_HOMOCIT_SYNTH_2"/>
    <property type="match status" value="1"/>
</dbReference>
<dbReference type="InterPro" id="IPR002034">
    <property type="entry name" value="AIPM/Hcit_synth_CS"/>
</dbReference>
<comment type="similarity">
    <text evidence="2 9">Belongs to the alpha-IPM synthase/homocitrate synthase family.</text>
</comment>
<dbReference type="UniPathway" id="UPA00047">
    <property type="reaction ID" value="UER00066"/>
</dbReference>
<dbReference type="InterPro" id="IPR013709">
    <property type="entry name" value="2-isopropylmalate_synth_dimer"/>
</dbReference>
<dbReference type="PROSITE" id="PS50991">
    <property type="entry name" value="PYR_CT"/>
    <property type="match status" value="1"/>
</dbReference>
<evidence type="ECO:0000256" key="8">
    <source>
        <dbReference type="NCBIfam" id="TIGR00977"/>
    </source>
</evidence>
<evidence type="ECO:0000256" key="5">
    <source>
        <dbReference type="ARBA" id="ARBA00022679"/>
    </source>
</evidence>
<protein>
    <recommendedName>
        <fullName evidence="8">Citramalate synthase</fullName>
        <ecNumber evidence="8">2.3.3.21</ecNumber>
    </recommendedName>
</protein>
<dbReference type="CDD" id="cd07941">
    <property type="entry name" value="DRE_TIM_LeuA3"/>
    <property type="match status" value="1"/>
</dbReference>
<dbReference type="GO" id="GO:0043714">
    <property type="term" value="F:(R)-citramalate synthase activity"/>
    <property type="evidence" value="ECO:0007669"/>
    <property type="project" value="UniProtKB-UniRule"/>
</dbReference>